<feature type="region of interest" description="Disordered" evidence="1">
    <location>
        <begin position="47"/>
        <end position="73"/>
    </location>
</feature>
<protein>
    <submittedName>
        <fullName evidence="2">Uncharacterized protein</fullName>
    </submittedName>
</protein>
<evidence type="ECO:0000313" key="2">
    <source>
        <dbReference type="EMBL" id="RWR21502.1"/>
    </source>
</evidence>
<name>A0A443JLX4_9RHOB</name>
<dbReference type="AlphaFoldDB" id="A0A443JLX4"/>
<reference evidence="2 3" key="1">
    <citation type="submission" date="2019-01" db="EMBL/GenBank/DDBJ databases">
        <title>Sinorhodobacter populi sp. nov. isolated from the symptomatic bark tissue of Populus euramericana canker.</title>
        <authorList>
            <person name="Xu G."/>
        </authorList>
    </citation>
    <scope>NUCLEOTIDE SEQUENCE [LARGE SCALE GENOMIC DNA]</scope>
    <source>
        <strain evidence="2 3">SK2B-1</strain>
    </source>
</reference>
<comment type="caution">
    <text evidence="2">The sequence shown here is derived from an EMBL/GenBank/DDBJ whole genome shotgun (WGS) entry which is preliminary data.</text>
</comment>
<gene>
    <name evidence="2" type="ORF">D2T30_09220</name>
</gene>
<organism evidence="2 3">
    <name type="scientific">Paenirhodobacter populi</name>
    <dbReference type="NCBI Taxonomy" id="2306993"/>
    <lineage>
        <taxon>Bacteria</taxon>
        <taxon>Pseudomonadati</taxon>
        <taxon>Pseudomonadota</taxon>
        <taxon>Alphaproteobacteria</taxon>
        <taxon>Rhodobacterales</taxon>
        <taxon>Rhodobacter group</taxon>
        <taxon>Paenirhodobacter</taxon>
    </lineage>
</organism>
<dbReference type="EMBL" id="SAUZ01000009">
    <property type="protein sequence ID" value="RWR21502.1"/>
    <property type="molecule type" value="Genomic_DNA"/>
</dbReference>
<evidence type="ECO:0000313" key="3">
    <source>
        <dbReference type="Proteomes" id="UP000284476"/>
    </source>
</evidence>
<accession>A0A443JLX4</accession>
<proteinExistence type="predicted"/>
<sequence>MHLIDAAGGRDGALRLWAAHPEPAPPSAAIRMAAEMQFPFAHSFRQSDGARRAGPFRHPAPSPDGASISRFIA</sequence>
<dbReference type="RefSeq" id="WP_128208624.1">
    <property type="nucleotide sequence ID" value="NZ_JBHRSO010000017.1"/>
</dbReference>
<dbReference type="Proteomes" id="UP000284476">
    <property type="component" value="Unassembled WGS sequence"/>
</dbReference>
<reference evidence="2 3" key="2">
    <citation type="submission" date="2019-01" db="EMBL/GenBank/DDBJ databases">
        <authorList>
            <person name="Li Y."/>
        </authorList>
    </citation>
    <scope>NUCLEOTIDE SEQUENCE [LARGE SCALE GENOMIC DNA]</scope>
    <source>
        <strain evidence="2 3">SK2B-1</strain>
    </source>
</reference>
<evidence type="ECO:0000256" key="1">
    <source>
        <dbReference type="SAM" id="MobiDB-lite"/>
    </source>
</evidence>